<accession>A0ABW0GKL1</accession>
<name>A0ABW0GKL1_9MICO</name>
<organism evidence="1 2">
    <name type="scientific">Aquipuribacter nitratireducens</name>
    <dbReference type="NCBI Taxonomy" id="650104"/>
    <lineage>
        <taxon>Bacteria</taxon>
        <taxon>Bacillati</taxon>
        <taxon>Actinomycetota</taxon>
        <taxon>Actinomycetes</taxon>
        <taxon>Micrococcales</taxon>
        <taxon>Intrasporangiaceae</taxon>
        <taxon>Aquipuribacter</taxon>
    </lineage>
</organism>
<evidence type="ECO:0000313" key="2">
    <source>
        <dbReference type="Proteomes" id="UP001596122"/>
    </source>
</evidence>
<dbReference type="Proteomes" id="UP001596122">
    <property type="component" value="Unassembled WGS sequence"/>
</dbReference>
<evidence type="ECO:0000313" key="1">
    <source>
        <dbReference type="EMBL" id="MFC5379511.1"/>
    </source>
</evidence>
<dbReference type="EMBL" id="JBHSLD010000001">
    <property type="protein sequence ID" value="MFC5379511.1"/>
    <property type="molecule type" value="Genomic_DNA"/>
</dbReference>
<dbReference type="InterPro" id="IPR046237">
    <property type="entry name" value="DUF6270"/>
</dbReference>
<protein>
    <submittedName>
        <fullName evidence="1">DUF6270 domain-containing protein</fullName>
    </submittedName>
</protein>
<reference evidence="2" key="1">
    <citation type="journal article" date="2019" name="Int. J. Syst. Evol. Microbiol.">
        <title>The Global Catalogue of Microorganisms (GCM) 10K type strain sequencing project: providing services to taxonomists for standard genome sequencing and annotation.</title>
        <authorList>
            <consortium name="The Broad Institute Genomics Platform"/>
            <consortium name="The Broad Institute Genome Sequencing Center for Infectious Disease"/>
            <person name="Wu L."/>
            <person name="Ma J."/>
        </authorList>
    </citation>
    <scope>NUCLEOTIDE SEQUENCE [LARGE SCALE GENOMIC DNA]</scope>
    <source>
        <strain evidence="2">CCUG 43114</strain>
    </source>
</reference>
<keyword evidence="2" id="KW-1185">Reference proteome</keyword>
<proteinExistence type="predicted"/>
<gene>
    <name evidence="1" type="ORF">ACFPJ6_01775</name>
</gene>
<comment type="caution">
    <text evidence="1">The sequence shown here is derived from an EMBL/GenBank/DDBJ whole genome shotgun (WGS) entry which is preliminary data.</text>
</comment>
<dbReference type="Pfam" id="PF19786">
    <property type="entry name" value="DUF6270"/>
    <property type="match status" value="1"/>
</dbReference>
<sequence>MKVAVIGSCVSRDTFEHRPHALDLAGYWARTSWVSQVRPPVKAVPSLEALRPLEGWRARMVQSDLDKTVLQRAAATGPDVLLVDLIDERFRLARLDGTVVTYSTHLAETSLRSRLTATPGADVDSDERVELFTDAVSRAAPRLRARMPDVRVVVHRALFATRAVGDARFDDEALERAERVNGRLAVMYDALATAFGGEQWQAPDDVVVADPDHKWGLDHYHYVGGYYEALLQHLEAMSLARS</sequence>
<dbReference type="RefSeq" id="WP_340266232.1">
    <property type="nucleotide sequence ID" value="NZ_JBBEOG010000001.1"/>
</dbReference>